<dbReference type="HAMAP" id="MF_00368">
    <property type="entry name" value="Ribosomal_bL12"/>
    <property type="match status" value="1"/>
</dbReference>
<dbReference type="GO" id="GO:0022625">
    <property type="term" value="C:cytosolic large ribosomal subunit"/>
    <property type="evidence" value="ECO:0007669"/>
    <property type="project" value="TreeGrafter"/>
</dbReference>
<dbReference type="NCBIfam" id="TIGR00855">
    <property type="entry name" value="L12"/>
    <property type="match status" value="1"/>
</dbReference>
<reference evidence="6" key="1">
    <citation type="submission" date="2018-05" db="EMBL/GenBank/DDBJ databases">
        <authorList>
            <person name="Lanie J.A."/>
            <person name="Ng W.-L."/>
            <person name="Kazmierczak K.M."/>
            <person name="Andrzejewski T.M."/>
            <person name="Davidsen T.M."/>
            <person name="Wayne K.J."/>
            <person name="Tettelin H."/>
            <person name="Glass J.I."/>
            <person name="Rusch D."/>
            <person name="Podicherti R."/>
            <person name="Tsui H.-C.T."/>
            <person name="Winkler M.E."/>
        </authorList>
    </citation>
    <scope>NUCLEOTIDE SEQUENCE</scope>
</reference>
<evidence type="ECO:0000259" key="5">
    <source>
        <dbReference type="Pfam" id="PF16320"/>
    </source>
</evidence>
<dbReference type="Gene3D" id="1.20.5.710">
    <property type="entry name" value="Single helix bin"/>
    <property type="match status" value="1"/>
</dbReference>
<organism evidence="6">
    <name type="scientific">marine metagenome</name>
    <dbReference type="NCBI Taxonomy" id="408172"/>
    <lineage>
        <taxon>unclassified sequences</taxon>
        <taxon>metagenomes</taxon>
        <taxon>ecological metagenomes</taxon>
    </lineage>
</organism>
<dbReference type="GO" id="GO:0003729">
    <property type="term" value="F:mRNA binding"/>
    <property type="evidence" value="ECO:0007669"/>
    <property type="project" value="TreeGrafter"/>
</dbReference>
<evidence type="ECO:0000313" key="6">
    <source>
        <dbReference type="EMBL" id="SVD87484.1"/>
    </source>
</evidence>
<dbReference type="SUPFAM" id="SSF48300">
    <property type="entry name" value="Ribosomal protein L7/12, oligomerisation (N-terminal) domain"/>
    <property type="match status" value="1"/>
</dbReference>
<keyword evidence="2" id="KW-0689">Ribosomal protein</keyword>
<proteinExistence type="inferred from homology"/>
<dbReference type="Gene3D" id="3.30.1390.10">
    <property type="match status" value="1"/>
</dbReference>
<dbReference type="GO" id="GO:0003735">
    <property type="term" value="F:structural constituent of ribosome"/>
    <property type="evidence" value="ECO:0007669"/>
    <property type="project" value="InterPro"/>
</dbReference>
<dbReference type="InterPro" id="IPR000206">
    <property type="entry name" value="Ribosomal_bL12"/>
</dbReference>
<dbReference type="GO" id="GO:0006412">
    <property type="term" value="P:translation"/>
    <property type="evidence" value="ECO:0007669"/>
    <property type="project" value="InterPro"/>
</dbReference>
<dbReference type="AlphaFoldDB" id="A0A382YW85"/>
<evidence type="ECO:0000256" key="3">
    <source>
        <dbReference type="ARBA" id="ARBA00023274"/>
    </source>
</evidence>
<evidence type="ECO:0008006" key="7">
    <source>
        <dbReference type="Google" id="ProtNLM"/>
    </source>
</evidence>
<sequence length="120" mass="13145">MADINKLVNEIGKLTMQEAADMAKIMEDQWGIQASNLQAAAPIPVAVLEEKNTATVILKSFGEKKMGVLKVVKEVLELGLMEAKNFVEDLPKTVEENLEIAHAEELKKKLEDAGGTVELK</sequence>
<feature type="domain" description="Large ribosomal subunit protein bL12 oligomerization" evidence="5">
    <location>
        <begin position="4"/>
        <end position="42"/>
    </location>
</feature>
<dbReference type="SUPFAM" id="SSF54736">
    <property type="entry name" value="ClpS-like"/>
    <property type="match status" value="1"/>
</dbReference>
<comment type="similarity">
    <text evidence="1">Belongs to the bacterial ribosomal protein bL12 family.</text>
</comment>
<gene>
    <name evidence="6" type="ORF">METZ01_LOCUS440338</name>
</gene>
<feature type="domain" description="Large ribosomal subunit protein bL12 C-terminal" evidence="4">
    <location>
        <begin position="55"/>
        <end position="120"/>
    </location>
</feature>
<dbReference type="InterPro" id="IPR036235">
    <property type="entry name" value="Ribosomal_bL12_oligo_N_sf"/>
</dbReference>
<dbReference type="PANTHER" id="PTHR45987">
    <property type="entry name" value="39S RIBOSOMAL PROTEIN L12"/>
    <property type="match status" value="1"/>
</dbReference>
<name>A0A382YW85_9ZZZZ</name>
<dbReference type="PANTHER" id="PTHR45987:SF4">
    <property type="entry name" value="LARGE RIBOSOMAL SUBUNIT PROTEIN BL12M"/>
    <property type="match status" value="1"/>
</dbReference>
<dbReference type="InterPro" id="IPR014719">
    <property type="entry name" value="Ribosomal_bL12_C/ClpS-like"/>
</dbReference>
<keyword evidence="3" id="KW-0687">Ribonucleoprotein</keyword>
<accession>A0A382YW85</accession>
<evidence type="ECO:0000256" key="2">
    <source>
        <dbReference type="ARBA" id="ARBA00022980"/>
    </source>
</evidence>
<dbReference type="EMBL" id="UINC01179015">
    <property type="protein sequence ID" value="SVD87484.1"/>
    <property type="molecule type" value="Genomic_DNA"/>
</dbReference>
<dbReference type="InterPro" id="IPR008932">
    <property type="entry name" value="Ribosomal_bL12_oligo"/>
</dbReference>
<evidence type="ECO:0000259" key="4">
    <source>
        <dbReference type="Pfam" id="PF00542"/>
    </source>
</evidence>
<dbReference type="Pfam" id="PF16320">
    <property type="entry name" value="Ribosomal_L12_N"/>
    <property type="match status" value="1"/>
</dbReference>
<dbReference type="InterPro" id="IPR013823">
    <property type="entry name" value="Ribosomal_bL12_C"/>
</dbReference>
<evidence type="ECO:0000256" key="1">
    <source>
        <dbReference type="ARBA" id="ARBA00007197"/>
    </source>
</evidence>
<protein>
    <recommendedName>
        <fullName evidence="7">Ribosomal protein L7/L12 C-terminal domain-containing protein</fullName>
    </recommendedName>
</protein>
<dbReference type="Pfam" id="PF00542">
    <property type="entry name" value="Ribosomal_L12"/>
    <property type="match status" value="1"/>
</dbReference>